<reference evidence="2 3" key="1">
    <citation type="submission" date="2024-09" db="EMBL/GenBank/DDBJ databases">
        <authorList>
            <person name="Sun Q."/>
            <person name="Mori K."/>
        </authorList>
    </citation>
    <scope>NUCLEOTIDE SEQUENCE [LARGE SCALE GENOMIC DNA]</scope>
    <source>
        <strain evidence="2 3">CCM 7415</strain>
    </source>
</reference>
<evidence type="ECO:0000313" key="2">
    <source>
        <dbReference type="EMBL" id="MFC0267609.1"/>
    </source>
</evidence>
<dbReference type="InterPro" id="IPR008794">
    <property type="entry name" value="Pro_racemase_fam"/>
</dbReference>
<dbReference type="GO" id="GO:0047580">
    <property type="term" value="F:4-hydroxyproline epimerase activity"/>
    <property type="evidence" value="ECO:0007669"/>
    <property type="project" value="UniProtKB-EC"/>
</dbReference>
<dbReference type="EMBL" id="JBHLVX010000022">
    <property type="protein sequence ID" value="MFC0267609.1"/>
    <property type="molecule type" value="Genomic_DNA"/>
</dbReference>
<comment type="caution">
    <text evidence="2">The sequence shown here is derived from an EMBL/GenBank/DDBJ whole genome shotgun (WGS) entry which is preliminary data.</text>
</comment>
<dbReference type="PANTHER" id="PTHR33442">
    <property type="entry name" value="TRANS-3-HYDROXY-L-PROLINE DEHYDRATASE"/>
    <property type="match status" value="1"/>
</dbReference>
<accession>A0ABV6G2T3</accession>
<dbReference type="Gene3D" id="3.10.310.10">
    <property type="entry name" value="Diaminopimelate Epimerase, Chain A, domain 1"/>
    <property type="match status" value="2"/>
</dbReference>
<dbReference type="PIRSF" id="PIRSF029792">
    <property type="entry name" value="Pro_racemase"/>
    <property type="match status" value="1"/>
</dbReference>
<dbReference type="NCBIfam" id="NF010577">
    <property type="entry name" value="PRK13970.1"/>
    <property type="match status" value="1"/>
</dbReference>
<protein>
    <submittedName>
        <fullName evidence="2">4-hydroxyproline epimerase</fullName>
        <ecNumber evidence="2">5.1.1.8</ecNumber>
    </submittedName>
</protein>
<evidence type="ECO:0000256" key="1">
    <source>
        <dbReference type="ARBA" id="ARBA00007529"/>
    </source>
</evidence>
<keyword evidence="3" id="KW-1185">Reference proteome</keyword>
<proteinExistence type="inferred from homology"/>
<evidence type="ECO:0000313" key="3">
    <source>
        <dbReference type="Proteomes" id="UP001589814"/>
    </source>
</evidence>
<keyword evidence="2" id="KW-0413">Isomerase</keyword>
<name>A0ABV6G2T3_9GAMM</name>
<dbReference type="SFLD" id="SFLDS00028">
    <property type="entry name" value="Proline_Racemase"/>
    <property type="match status" value="1"/>
</dbReference>
<dbReference type="PANTHER" id="PTHR33442:SF1">
    <property type="entry name" value="TRANS-3-HYDROXY-L-PROLINE DEHYDRATASE"/>
    <property type="match status" value="1"/>
</dbReference>
<dbReference type="Pfam" id="PF05544">
    <property type="entry name" value="Pro_racemase"/>
    <property type="match status" value="1"/>
</dbReference>
<dbReference type="Proteomes" id="UP001589814">
    <property type="component" value="Unassembled WGS sequence"/>
</dbReference>
<dbReference type="EC" id="5.1.1.8" evidence="2"/>
<dbReference type="RefSeq" id="WP_019950559.1">
    <property type="nucleotide sequence ID" value="NZ_JBHLVX010000022.1"/>
</dbReference>
<comment type="similarity">
    <text evidence="1">Belongs to the proline racemase family.</text>
</comment>
<organism evidence="2 3">
    <name type="scientific">Kushneria aurantia</name>
    <dbReference type="NCBI Taxonomy" id="504092"/>
    <lineage>
        <taxon>Bacteria</taxon>
        <taxon>Pseudomonadati</taxon>
        <taxon>Pseudomonadota</taxon>
        <taxon>Gammaproteobacteria</taxon>
        <taxon>Oceanospirillales</taxon>
        <taxon>Halomonadaceae</taxon>
        <taxon>Kushneria</taxon>
    </lineage>
</organism>
<sequence length="331" mass="36098">MQKVRVIDSHTGGEPTRLVMEGFPPLAGRTIAEKRDDLRDHHDRWRRACLLEPRGHDVLVGALYCEPETPGAICGVIFFNNSGYLGMCGHGTIGLVASLYHLGNITPGDHLVDTPVGPVSVRLHADGAVTVRNVLAWRYRRRVAIEVPGHGRMHGDIAWGGNWFFLVGDHGQRLSLDNVDRLTEVSRAIRRTLEALAITGEGGAPIDHIELFGDDDEADSRNFVLCPGMAYDRSPCGTGTSAKLACLAADGELAEGAIWTQAAITGSRFEGRYQREGEAVRPWITGRAWLTADTTLLIDAEDPFGWGIIPTPATFDDGAADVSVERRDNRE</sequence>
<dbReference type="SUPFAM" id="SSF54506">
    <property type="entry name" value="Diaminopimelate epimerase-like"/>
    <property type="match status" value="1"/>
</dbReference>
<gene>
    <name evidence="2" type="ORF">ACFFHW_06305</name>
</gene>